<accession>A0A3A1P0Q2</accession>
<evidence type="ECO:0000256" key="3">
    <source>
        <dbReference type="ARBA" id="ARBA00023125"/>
    </source>
</evidence>
<evidence type="ECO:0000313" key="7">
    <source>
        <dbReference type="Proteomes" id="UP000265366"/>
    </source>
</evidence>
<keyword evidence="7" id="KW-1185">Reference proteome</keyword>
<dbReference type="GO" id="GO:0003677">
    <property type="term" value="F:DNA binding"/>
    <property type="evidence" value="ECO:0007669"/>
    <property type="project" value="UniProtKB-KW"/>
</dbReference>
<dbReference type="InterPro" id="IPR036390">
    <property type="entry name" value="WH_DNA-bd_sf"/>
</dbReference>
<dbReference type="GO" id="GO:0003700">
    <property type="term" value="F:DNA-binding transcription factor activity"/>
    <property type="evidence" value="ECO:0007669"/>
    <property type="project" value="InterPro"/>
</dbReference>
<keyword evidence="3" id="KW-0238">DNA-binding</keyword>
<organism evidence="6 7">
    <name type="scientific">Aurantiacibacter xanthus</name>
    <dbReference type="NCBI Taxonomy" id="1784712"/>
    <lineage>
        <taxon>Bacteria</taxon>
        <taxon>Pseudomonadati</taxon>
        <taxon>Pseudomonadota</taxon>
        <taxon>Alphaproteobacteria</taxon>
        <taxon>Sphingomonadales</taxon>
        <taxon>Erythrobacteraceae</taxon>
        <taxon>Aurantiacibacter</taxon>
    </lineage>
</organism>
<evidence type="ECO:0000259" key="5">
    <source>
        <dbReference type="PROSITE" id="PS50931"/>
    </source>
</evidence>
<evidence type="ECO:0000256" key="1">
    <source>
        <dbReference type="ARBA" id="ARBA00009437"/>
    </source>
</evidence>
<dbReference type="InterPro" id="IPR000847">
    <property type="entry name" value="LysR_HTH_N"/>
</dbReference>
<evidence type="ECO:0000256" key="4">
    <source>
        <dbReference type="ARBA" id="ARBA00023163"/>
    </source>
</evidence>
<dbReference type="OrthoDB" id="8339333at2"/>
<dbReference type="InterPro" id="IPR005119">
    <property type="entry name" value="LysR_subst-bd"/>
</dbReference>
<protein>
    <submittedName>
        <fullName evidence="6">LysR family transcriptional regulator</fullName>
    </submittedName>
</protein>
<keyword evidence="4" id="KW-0804">Transcription</keyword>
<dbReference type="EMBL" id="QXFM01000144">
    <property type="protein sequence ID" value="RIV80066.1"/>
    <property type="molecule type" value="Genomic_DNA"/>
</dbReference>
<dbReference type="Pfam" id="PF00126">
    <property type="entry name" value="HTH_1"/>
    <property type="match status" value="1"/>
</dbReference>
<sequence>MRFKGLDLNLIFALDVLLKERSVSRTAERLNLSQPAVSSTLARLRQYFDDELLVQSGRKMIPTAFADNLQGPIRQFLQSAEDLVSGSSSFDPATTKRNFRIGASDYVTLVVIAPLLRRLQHEAPSLTFHILPTGVETMRLLESGEIDCLLCPEDFTSHGQPAECLFEDGHVIVGDRANPLLKGPLSVDAFLAAPQVRLTIGVEQSSTFAERHLRSLGAERRIEISCSNFTLISHLLLGTNRIAVVQEKLAKVLMRDFALASQPLPIEIPPLVEMAQYHSTRASDASLRWLLDQLRSESNRLL</sequence>
<dbReference type="InterPro" id="IPR050389">
    <property type="entry name" value="LysR-type_TF"/>
</dbReference>
<feature type="domain" description="HTH lysR-type" evidence="5">
    <location>
        <begin position="6"/>
        <end position="63"/>
    </location>
</feature>
<dbReference type="PANTHER" id="PTHR30118:SF6">
    <property type="entry name" value="HTH-TYPE TRANSCRIPTIONAL REGULATOR LEUO"/>
    <property type="match status" value="1"/>
</dbReference>
<dbReference type="PRINTS" id="PR00039">
    <property type="entry name" value="HTHLYSR"/>
</dbReference>
<proteinExistence type="inferred from homology"/>
<dbReference type="Proteomes" id="UP000265366">
    <property type="component" value="Unassembled WGS sequence"/>
</dbReference>
<keyword evidence="2" id="KW-0805">Transcription regulation</keyword>
<comment type="caution">
    <text evidence="6">The sequence shown here is derived from an EMBL/GenBank/DDBJ whole genome shotgun (WGS) entry which is preliminary data.</text>
</comment>
<reference evidence="6 7" key="1">
    <citation type="submission" date="2018-08" db="EMBL/GenBank/DDBJ databases">
        <title>Erythrobacter zhengii sp.nov., a bacterium isolated from deep-sea sediment.</title>
        <authorList>
            <person name="Fang C."/>
            <person name="Wu Y.-H."/>
            <person name="Sun C."/>
            <person name="Wang H."/>
            <person name="Cheng H."/>
            <person name="Meng F.-X."/>
            <person name="Wang C.-S."/>
            <person name="Xu X.-W."/>
        </authorList>
    </citation>
    <scope>NUCLEOTIDE SEQUENCE [LARGE SCALE GENOMIC DNA]</scope>
    <source>
        <strain evidence="6 7">CCTCC AB 2015396</strain>
    </source>
</reference>
<dbReference type="RefSeq" id="WP_119594828.1">
    <property type="nucleotide sequence ID" value="NZ_QXFM01000144.1"/>
</dbReference>
<evidence type="ECO:0000256" key="2">
    <source>
        <dbReference type="ARBA" id="ARBA00023015"/>
    </source>
</evidence>
<dbReference type="PROSITE" id="PS50931">
    <property type="entry name" value="HTH_LYSR"/>
    <property type="match status" value="1"/>
</dbReference>
<comment type="similarity">
    <text evidence="1">Belongs to the LysR transcriptional regulatory family.</text>
</comment>
<dbReference type="SUPFAM" id="SSF53850">
    <property type="entry name" value="Periplasmic binding protein-like II"/>
    <property type="match status" value="1"/>
</dbReference>
<dbReference type="Pfam" id="PF03466">
    <property type="entry name" value="LysR_substrate"/>
    <property type="match status" value="1"/>
</dbReference>
<dbReference type="SUPFAM" id="SSF46785">
    <property type="entry name" value="Winged helix' DNA-binding domain"/>
    <property type="match status" value="1"/>
</dbReference>
<gene>
    <name evidence="6" type="ORF">D2V17_19625</name>
</gene>
<dbReference type="PANTHER" id="PTHR30118">
    <property type="entry name" value="HTH-TYPE TRANSCRIPTIONAL REGULATOR LEUO-RELATED"/>
    <property type="match status" value="1"/>
</dbReference>
<dbReference type="Gene3D" id="3.40.190.10">
    <property type="entry name" value="Periplasmic binding protein-like II"/>
    <property type="match status" value="2"/>
</dbReference>
<dbReference type="Gene3D" id="1.10.10.10">
    <property type="entry name" value="Winged helix-like DNA-binding domain superfamily/Winged helix DNA-binding domain"/>
    <property type="match status" value="1"/>
</dbReference>
<name>A0A3A1P0Q2_9SPHN</name>
<dbReference type="InterPro" id="IPR036388">
    <property type="entry name" value="WH-like_DNA-bd_sf"/>
</dbReference>
<evidence type="ECO:0000313" key="6">
    <source>
        <dbReference type="EMBL" id="RIV80066.1"/>
    </source>
</evidence>
<dbReference type="AlphaFoldDB" id="A0A3A1P0Q2"/>